<evidence type="ECO:0000313" key="2">
    <source>
        <dbReference type="EMBL" id="MDR9762920.1"/>
    </source>
</evidence>
<dbReference type="Pfam" id="PF09346">
    <property type="entry name" value="SMI1_KNR4"/>
    <property type="match status" value="1"/>
</dbReference>
<protein>
    <submittedName>
        <fullName evidence="2">SMI1/KNR4 family protein</fullName>
    </submittedName>
</protein>
<evidence type="ECO:0000259" key="1">
    <source>
        <dbReference type="SMART" id="SM00860"/>
    </source>
</evidence>
<feature type="domain" description="Knr4/Smi1-like" evidence="1">
    <location>
        <begin position="13"/>
        <end position="123"/>
    </location>
</feature>
<dbReference type="RefSeq" id="WP_097627956.1">
    <property type="nucleotide sequence ID" value="NZ_JAILYG010000012.1"/>
</dbReference>
<proteinExistence type="predicted"/>
<keyword evidence="3" id="KW-1185">Reference proteome</keyword>
<dbReference type="InterPro" id="IPR018958">
    <property type="entry name" value="Knr4/Smi1-like_dom"/>
</dbReference>
<dbReference type="Proteomes" id="UP001269402">
    <property type="component" value="Unassembled WGS sequence"/>
</dbReference>
<dbReference type="InterPro" id="IPR037883">
    <property type="entry name" value="Knr4/Smi1-like_sf"/>
</dbReference>
<reference evidence="3" key="1">
    <citation type="submission" date="2023-07" db="EMBL/GenBank/DDBJ databases">
        <title>Genomic characterization of faba bean (Vicia faba) microsymbionts in Mexican soils.</title>
        <authorList>
            <person name="Rivera Orduna F.N."/>
            <person name="Guevara-Luna J."/>
            <person name="Yan J."/>
            <person name="Arroyo-Herrera I."/>
            <person name="Li Y."/>
            <person name="Vasquez-Murrieta M.S."/>
            <person name="Wang E.T."/>
        </authorList>
    </citation>
    <scope>NUCLEOTIDE SEQUENCE [LARGE SCALE GENOMIC DNA]</scope>
    <source>
        <strain evidence="3">CH6</strain>
    </source>
</reference>
<sequence length="130" mass="14457">MFEKLRHGFQPPGASLAEIEECETELGIILPDDYKAFLRVSNGFNDEIGRGYLVVWSIQELALAAGYDMFELQERRFLIGSNGGPAAYGIIDGNYISIPFVFAGPWEDEVRVLGGGFEEFIMAIENGEGW</sequence>
<dbReference type="AlphaFoldDB" id="A0AAW8P7B6"/>
<comment type="caution">
    <text evidence="2">The sequence shown here is derived from an EMBL/GenBank/DDBJ whole genome shotgun (WGS) entry which is preliminary data.</text>
</comment>
<evidence type="ECO:0000313" key="3">
    <source>
        <dbReference type="Proteomes" id="UP001269402"/>
    </source>
</evidence>
<dbReference type="Gene3D" id="3.40.1580.10">
    <property type="entry name" value="SMI1/KNR4-like"/>
    <property type="match status" value="1"/>
</dbReference>
<dbReference type="SMART" id="SM00860">
    <property type="entry name" value="SMI1_KNR4"/>
    <property type="match status" value="1"/>
</dbReference>
<name>A0AAW8P7B6_9HYPH</name>
<organism evidence="2 3">
    <name type="scientific">Rhizobium redzepovicii</name>
    <dbReference type="NCBI Taxonomy" id="2867518"/>
    <lineage>
        <taxon>Bacteria</taxon>
        <taxon>Pseudomonadati</taxon>
        <taxon>Pseudomonadota</taxon>
        <taxon>Alphaproteobacteria</taxon>
        <taxon>Hyphomicrobiales</taxon>
        <taxon>Rhizobiaceae</taxon>
        <taxon>Rhizobium/Agrobacterium group</taxon>
        <taxon>Rhizobium</taxon>
    </lineage>
</organism>
<gene>
    <name evidence="2" type="ORF">RJJ37_25415</name>
</gene>
<dbReference type="EMBL" id="JAVLSH010000013">
    <property type="protein sequence ID" value="MDR9762920.1"/>
    <property type="molecule type" value="Genomic_DNA"/>
</dbReference>
<accession>A0AAW8P7B6</accession>
<dbReference type="SUPFAM" id="SSF160631">
    <property type="entry name" value="SMI1/KNR4-like"/>
    <property type="match status" value="1"/>
</dbReference>